<dbReference type="RefSeq" id="WP_089668863.1">
    <property type="nucleotide sequence ID" value="NZ_FOJA01000001.1"/>
</dbReference>
<evidence type="ECO:0000256" key="1">
    <source>
        <dbReference type="SAM" id="Phobius"/>
    </source>
</evidence>
<dbReference type="STRING" id="355548.SAMN04487945_1670"/>
<keyword evidence="1" id="KW-0472">Membrane</keyword>
<evidence type="ECO:0000313" key="3">
    <source>
        <dbReference type="Proteomes" id="UP000198518"/>
    </source>
</evidence>
<reference evidence="2 3" key="1">
    <citation type="submission" date="2016-10" db="EMBL/GenBank/DDBJ databases">
        <authorList>
            <person name="de Groot N.N."/>
        </authorList>
    </citation>
    <scope>NUCLEOTIDE SEQUENCE [LARGE SCALE GENOMIC DNA]</scope>
    <source>
        <strain evidence="2 3">CGMCC 1.5337</strain>
    </source>
</reference>
<gene>
    <name evidence="2" type="ORF">SAMN04487945_1670</name>
</gene>
<keyword evidence="1" id="KW-0812">Transmembrane</keyword>
<sequence length="99" mass="10493">MDVFGWLVTAGVAAYPFLSAYMYWDYRRGGRSRAKFLKNVSGVGTGFSILLQQAAEVWLAGAVGDVVVLASIVPLAVGIWAFYRAYVAAGDSEAGTPPG</sequence>
<accession>A0A1I0PG44</accession>
<dbReference type="Proteomes" id="UP000198518">
    <property type="component" value="Unassembled WGS sequence"/>
</dbReference>
<feature type="transmembrane region" description="Helical" evidence="1">
    <location>
        <begin position="6"/>
        <end position="24"/>
    </location>
</feature>
<dbReference type="OrthoDB" id="383364at2157"/>
<name>A0A1I0PG44_9EURY</name>
<feature type="transmembrane region" description="Helical" evidence="1">
    <location>
        <begin position="61"/>
        <end position="83"/>
    </location>
</feature>
<proteinExistence type="predicted"/>
<feature type="transmembrane region" description="Helical" evidence="1">
    <location>
        <begin position="36"/>
        <end position="55"/>
    </location>
</feature>
<organism evidence="2 3">
    <name type="scientific">Halobacterium jilantaiense</name>
    <dbReference type="NCBI Taxonomy" id="355548"/>
    <lineage>
        <taxon>Archaea</taxon>
        <taxon>Methanobacteriati</taxon>
        <taxon>Methanobacteriota</taxon>
        <taxon>Stenosarchaea group</taxon>
        <taxon>Halobacteria</taxon>
        <taxon>Halobacteriales</taxon>
        <taxon>Halobacteriaceae</taxon>
        <taxon>Halobacterium</taxon>
    </lineage>
</organism>
<keyword evidence="1" id="KW-1133">Transmembrane helix</keyword>
<evidence type="ECO:0000313" key="2">
    <source>
        <dbReference type="EMBL" id="SEW13421.1"/>
    </source>
</evidence>
<keyword evidence="3" id="KW-1185">Reference proteome</keyword>
<dbReference type="AlphaFoldDB" id="A0A1I0PG44"/>
<dbReference type="EMBL" id="FOJA01000001">
    <property type="protein sequence ID" value="SEW13421.1"/>
    <property type="molecule type" value="Genomic_DNA"/>
</dbReference>
<protein>
    <submittedName>
        <fullName evidence="2">Uncharacterized protein</fullName>
    </submittedName>
</protein>